<dbReference type="GO" id="GO:0030170">
    <property type="term" value="F:pyridoxal phosphate binding"/>
    <property type="evidence" value="ECO:0007669"/>
    <property type="project" value="TreeGrafter"/>
</dbReference>
<comment type="cofactor">
    <cofactor evidence="1">
        <name>pyridoxal 5'-phosphate</name>
        <dbReference type="ChEBI" id="CHEBI:597326"/>
    </cofactor>
</comment>
<keyword evidence="5" id="KW-0032">Aminotransferase</keyword>
<dbReference type="FunFam" id="3.40.640.10:FF:000010">
    <property type="entry name" value="Phosphoserine aminotransferase"/>
    <property type="match status" value="1"/>
</dbReference>
<dbReference type="PANTHER" id="PTHR43247:SF1">
    <property type="entry name" value="PHOSPHOSERINE AMINOTRANSFERASE"/>
    <property type="match status" value="1"/>
</dbReference>
<evidence type="ECO:0000313" key="13">
    <source>
        <dbReference type="Proteomes" id="UP000663760"/>
    </source>
</evidence>
<evidence type="ECO:0000256" key="7">
    <source>
        <dbReference type="ARBA" id="ARBA00022679"/>
    </source>
</evidence>
<evidence type="ECO:0000256" key="1">
    <source>
        <dbReference type="ARBA" id="ARBA00001933"/>
    </source>
</evidence>
<comment type="pathway">
    <text evidence="2">Amino-acid biosynthesis; L-serine biosynthesis; L-serine from 3-phospho-D-glycerate: step 2/3.</text>
</comment>
<dbReference type="OrthoDB" id="1703350at2759"/>
<comment type="similarity">
    <text evidence="3">Belongs to the class-V pyridoxal-phosphate-dependent aminotransferase family. SerC subfamily.</text>
</comment>
<comment type="catalytic activity">
    <reaction evidence="10">
        <text>O-phospho-L-serine + 2-oxoglutarate = 3-phosphooxypyruvate + L-glutamate</text>
        <dbReference type="Rhea" id="RHEA:14329"/>
        <dbReference type="ChEBI" id="CHEBI:16810"/>
        <dbReference type="ChEBI" id="CHEBI:18110"/>
        <dbReference type="ChEBI" id="CHEBI:29985"/>
        <dbReference type="ChEBI" id="CHEBI:57524"/>
        <dbReference type="EC" id="2.6.1.52"/>
    </reaction>
</comment>
<name>A0A7I8KQ71_SPIIN</name>
<evidence type="ECO:0000256" key="2">
    <source>
        <dbReference type="ARBA" id="ARBA00005099"/>
    </source>
</evidence>
<proteinExistence type="inferred from homology"/>
<gene>
    <name evidence="12" type="ORF">SI8410_07009894</name>
</gene>
<accession>A0A7I8KQ71</accession>
<dbReference type="HAMAP" id="MF_00160">
    <property type="entry name" value="SerC_aminotrans_5"/>
    <property type="match status" value="1"/>
</dbReference>
<evidence type="ECO:0000256" key="3">
    <source>
        <dbReference type="ARBA" id="ARBA00006904"/>
    </source>
</evidence>
<evidence type="ECO:0000256" key="8">
    <source>
        <dbReference type="ARBA" id="ARBA00022898"/>
    </source>
</evidence>
<evidence type="ECO:0000256" key="6">
    <source>
        <dbReference type="ARBA" id="ARBA00022605"/>
    </source>
</evidence>
<dbReference type="NCBIfam" id="NF003764">
    <property type="entry name" value="PRK05355.1"/>
    <property type="match status" value="1"/>
</dbReference>
<keyword evidence="8" id="KW-0663">Pyridoxal phosphate</keyword>
<dbReference type="SUPFAM" id="SSF53383">
    <property type="entry name" value="PLP-dependent transferases"/>
    <property type="match status" value="1"/>
</dbReference>
<dbReference type="Pfam" id="PF00266">
    <property type="entry name" value="Aminotran_5"/>
    <property type="match status" value="1"/>
</dbReference>
<dbReference type="EC" id="2.6.1.52" evidence="4"/>
<organism evidence="12 13">
    <name type="scientific">Spirodela intermedia</name>
    <name type="common">Intermediate duckweed</name>
    <dbReference type="NCBI Taxonomy" id="51605"/>
    <lineage>
        <taxon>Eukaryota</taxon>
        <taxon>Viridiplantae</taxon>
        <taxon>Streptophyta</taxon>
        <taxon>Embryophyta</taxon>
        <taxon>Tracheophyta</taxon>
        <taxon>Spermatophyta</taxon>
        <taxon>Magnoliopsida</taxon>
        <taxon>Liliopsida</taxon>
        <taxon>Araceae</taxon>
        <taxon>Lemnoideae</taxon>
        <taxon>Spirodela</taxon>
    </lineage>
</organism>
<evidence type="ECO:0000256" key="10">
    <source>
        <dbReference type="ARBA" id="ARBA00049007"/>
    </source>
</evidence>
<keyword evidence="9" id="KW-0718">Serine biosynthesis</keyword>
<feature type="domain" description="Aminotransferase class V" evidence="11">
    <location>
        <begin position="75"/>
        <end position="392"/>
    </location>
</feature>
<keyword evidence="6" id="KW-0028">Amino-acid biosynthesis</keyword>
<dbReference type="UniPathway" id="UPA00135">
    <property type="reaction ID" value="UER00197"/>
</dbReference>
<dbReference type="Proteomes" id="UP000663760">
    <property type="component" value="Chromosome 7"/>
</dbReference>
<dbReference type="GO" id="GO:0004648">
    <property type="term" value="F:O-phospho-L-serine:2-oxoglutarate aminotransferase activity"/>
    <property type="evidence" value="ECO:0007669"/>
    <property type="project" value="UniProtKB-EC"/>
</dbReference>
<evidence type="ECO:0000313" key="12">
    <source>
        <dbReference type="EMBL" id="CAA7399224.1"/>
    </source>
</evidence>
<evidence type="ECO:0000256" key="9">
    <source>
        <dbReference type="ARBA" id="ARBA00023299"/>
    </source>
</evidence>
<protein>
    <recommendedName>
        <fullName evidence="4">phosphoserine transaminase</fullName>
        <ecNumber evidence="4">2.6.1.52</ecNumber>
    </recommendedName>
</protein>
<keyword evidence="7" id="KW-0808">Transferase</keyword>
<dbReference type="InterPro" id="IPR015421">
    <property type="entry name" value="PyrdxlP-dep_Trfase_major"/>
</dbReference>
<evidence type="ECO:0000256" key="4">
    <source>
        <dbReference type="ARBA" id="ARBA00013030"/>
    </source>
</evidence>
<dbReference type="PANTHER" id="PTHR43247">
    <property type="entry name" value="PHOSPHOSERINE AMINOTRANSFERASE"/>
    <property type="match status" value="1"/>
</dbReference>
<dbReference type="Gene3D" id="3.90.1150.10">
    <property type="entry name" value="Aspartate Aminotransferase, domain 1"/>
    <property type="match status" value="1"/>
</dbReference>
<keyword evidence="13" id="KW-1185">Reference proteome</keyword>
<dbReference type="GO" id="GO:0006564">
    <property type="term" value="P:L-serine biosynthetic process"/>
    <property type="evidence" value="ECO:0007669"/>
    <property type="project" value="UniProtKB-KW"/>
</dbReference>
<dbReference type="Gene3D" id="3.40.640.10">
    <property type="entry name" value="Type I PLP-dependent aspartate aminotransferase-like (Major domain)"/>
    <property type="match status" value="1"/>
</dbReference>
<evidence type="ECO:0000256" key="5">
    <source>
        <dbReference type="ARBA" id="ARBA00022576"/>
    </source>
</evidence>
<sequence length="448" mass="47531">MFAVAAAPICKFLRLRWSSAGDGLPGMPGPFPSGRRRRRRWVVPESAALRVSCAALCPIVPDASPHPPPAHDRVFSFAATPASLPERVAQKARSELLSCRGGGATAAEKTTHRKKDLVTAIARAESALRELLLIPPSYAVLFLPGGVASNFAAVPLNLCSSPEDAADYVITGSWSEKAYEEAAGHCSAAVAWTGKAFNFTRIPSPEELRHDPAARFLHICADESVQALEFKDFPVPAGGDAVLVADMSSNFCSKPLDVSKFGLIYAGAQGNVGPAGLTVAIVRRDLIGKAQPGTPTMLNFASHADGAASLCNSPPAVAIYLCALVFEDLLEQGGLAAAERRNREKAAVIYEAIERSNGFYVCTVEDPAARSAMNVPFMLARRDLERKFVAEAQRAGMAELGAHQGAVAVAIGTPKINGLPLAGVERLAAFMRDFRAHHQRSTDEAPPS</sequence>
<reference evidence="12" key="1">
    <citation type="submission" date="2020-02" db="EMBL/GenBank/DDBJ databases">
        <authorList>
            <person name="Scholz U."/>
            <person name="Mascher M."/>
            <person name="Fiebig A."/>
        </authorList>
    </citation>
    <scope>NUCLEOTIDE SEQUENCE</scope>
</reference>
<dbReference type="EMBL" id="LR746270">
    <property type="protein sequence ID" value="CAA7399224.1"/>
    <property type="molecule type" value="Genomic_DNA"/>
</dbReference>
<dbReference type="InterPro" id="IPR015424">
    <property type="entry name" value="PyrdxlP-dep_Trfase"/>
</dbReference>
<dbReference type="AlphaFoldDB" id="A0A7I8KQ71"/>
<dbReference type="InterPro" id="IPR000192">
    <property type="entry name" value="Aminotrans_V_dom"/>
</dbReference>
<dbReference type="InterPro" id="IPR022278">
    <property type="entry name" value="Pser_aminoTfrase"/>
</dbReference>
<dbReference type="InterPro" id="IPR015422">
    <property type="entry name" value="PyrdxlP-dep_Trfase_small"/>
</dbReference>
<evidence type="ECO:0000259" key="11">
    <source>
        <dbReference type="Pfam" id="PF00266"/>
    </source>
</evidence>
<dbReference type="GO" id="GO:0009570">
    <property type="term" value="C:chloroplast stroma"/>
    <property type="evidence" value="ECO:0007669"/>
    <property type="project" value="TreeGrafter"/>
</dbReference>